<comment type="caution">
    <text evidence="2">The sequence shown here is derived from an EMBL/GenBank/DDBJ whole genome shotgun (WGS) entry which is preliminary data.</text>
</comment>
<reference evidence="2 3" key="1">
    <citation type="submission" date="2018-05" db="EMBL/GenBank/DDBJ databases">
        <authorList>
            <person name="Zhang Y.-J."/>
        </authorList>
    </citation>
    <scope>NUCLEOTIDE SEQUENCE [LARGE SCALE GENOMIC DNA]</scope>
    <source>
        <strain evidence="2 3">CY04</strain>
    </source>
</reference>
<gene>
    <name evidence="2" type="ORF">DL239_14470</name>
</gene>
<dbReference type="EMBL" id="QHLQ01000014">
    <property type="protein sequence ID" value="NIZ62182.1"/>
    <property type="molecule type" value="Genomic_DNA"/>
</dbReference>
<dbReference type="RefSeq" id="WP_167684805.1">
    <property type="nucleotide sequence ID" value="NZ_QHLQ01000014.1"/>
</dbReference>
<dbReference type="InterPro" id="IPR024535">
    <property type="entry name" value="RHGA/B-epi-like_pectate_lyase"/>
</dbReference>
<dbReference type="Proteomes" id="UP001429564">
    <property type="component" value="Unassembled WGS sequence"/>
</dbReference>
<feature type="domain" description="Rhamnogalacturonase A/B/Epimerase-like pectate lyase" evidence="1">
    <location>
        <begin position="189"/>
        <end position="248"/>
    </location>
</feature>
<dbReference type="InterPro" id="IPR012334">
    <property type="entry name" value="Pectin_lyas_fold"/>
</dbReference>
<evidence type="ECO:0000313" key="2">
    <source>
        <dbReference type="EMBL" id="NIZ62182.1"/>
    </source>
</evidence>
<dbReference type="SUPFAM" id="SSF51126">
    <property type="entry name" value="Pectin lyase-like"/>
    <property type="match status" value="1"/>
</dbReference>
<dbReference type="Pfam" id="PF12708">
    <property type="entry name" value="Pect-lyase_RHGA_epim"/>
    <property type="match status" value="1"/>
</dbReference>
<proteinExistence type="predicted"/>
<organism evidence="2 3">
    <name type="scientific">Parasedimentitalea denitrificans</name>
    <dbReference type="NCBI Taxonomy" id="2211118"/>
    <lineage>
        <taxon>Bacteria</taxon>
        <taxon>Pseudomonadati</taxon>
        <taxon>Pseudomonadota</taxon>
        <taxon>Alphaproteobacteria</taxon>
        <taxon>Rhodobacterales</taxon>
        <taxon>Paracoccaceae</taxon>
        <taxon>Parasedimentitalea</taxon>
    </lineage>
</organism>
<dbReference type="Gene3D" id="2.160.20.10">
    <property type="entry name" value="Single-stranded right-handed beta-helix, Pectin lyase-like"/>
    <property type="match status" value="1"/>
</dbReference>
<name>A0ABX0W9A2_9RHOB</name>
<protein>
    <recommendedName>
        <fullName evidence="1">Rhamnogalacturonase A/B/Epimerase-like pectate lyase domain-containing protein</fullName>
    </recommendedName>
</protein>
<evidence type="ECO:0000259" key="1">
    <source>
        <dbReference type="Pfam" id="PF12708"/>
    </source>
</evidence>
<sequence>MNKVITEGLALMPPVFSGGLDVWSSGDGVPGSDTYDGAVSAALVPADADFGGCLELQKTDATQKLRYIGQTPLLPGCYLQVKARVKAVSGALPSVRIAAWAGGFGNSHIGGVVETGPSTTLTSYGEVVEISAIIGTGARGGVDMPWGTSATYGHMGLDLTGATGGVVRINDIEITDITSAYLRDMLSLVDVTDFGAVGDGSTNNAPAFEAADDAADGRRILVPAGSYYLDDTVSLNHQVVFEGTVTMPTDKMLLLTKSFDFPTYAAAFGDEELGFKKAFQALINNADHESLDLGGRKVSLTGPVDMQAAVPNKTSYATRRVIRNGQIEAQSGTAWDTVTVTSQATYDPNDSRTLSSVADIANIPVGALVEGSGVGREVYVKSKNTGAGELTLNAPLYDAAGTQVFTFKDFKYMFDFSGFSALSKFGITEVELQCNSHCSAIRLSPAGSVFSLTNCFVSRPKDRGISSIGTGCQGILVDNCQFLSSEEPEDVPDRTSIALNVNANDAKLRNNRVTKFRHFALLAGGNNTVAGNHFFQGDSVAGGVRTAGLILASTYCSTTVSDNYIDNCFIEWTNEQDATPDFTSGFSFSSFSISDNVFLSGDVAPWFSYIVVKSHGSGHYLNGVSVCGNKFRSINGNIDRAERVDTSFAGLDFSRTKNVFFEGNTFHNVSAAVSNPLRIRHEQSSAAKTWTVDPGDALPFGGRSRGVDSVIALGAITTSGGSSRYAMPYADLEQGSNEDQVDLVWEEAVKGEVQLTMRMDK</sequence>
<evidence type="ECO:0000313" key="3">
    <source>
        <dbReference type="Proteomes" id="UP001429564"/>
    </source>
</evidence>
<dbReference type="InterPro" id="IPR011050">
    <property type="entry name" value="Pectin_lyase_fold/virulence"/>
</dbReference>
<accession>A0ABX0W9A2</accession>
<keyword evidence="3" id="KW-1185">Reference proteome</keyword>